<evidence type="ECO:0000256" key="3">
    <source>
        <dbReference type="ARBA" id="ARBA00008715"/>
    </source>
</evidence>
<evidence type="ECO:0000313" key="11">
    <source>
        <dbReference type="EMBL" id="CAB3411380.1"/>
    </source>
</evidence>
<gene>
    <name evidence="11" type="ORF">CBOVIS_LOCUS12780</name>
</gene>
<feature type="transmembrane region" description="Helical" evidence="10">
    <location>
        <begin position="266"/>
        <end position="287"/>
    </location>
</feature>
<dbReference type="PANTHER" id="PTHR12413:SF2">
    <property type="entry name" value="DOLICHYL PYROPHOSPHATE GLC1MAN9GLCNAC2 ALPHA-1,3-GLUCOSYLTRANSFERASE-RELATED"/>
    <property type="match status" value="1"/>
</dbReference>
<evidence type="ECO:0000256" key="7">
    <source>
        <dbReference type="ARBA" id="ARBA00022824"/>
    </source>
</evidence>
<evidence type="ECO:0000256" key="8">
    <source>
        <dbReference type="ARBA" id="ARBA00022989"/>
    </source>
</evidence>
<dbReference type="OrthoDB" id="1689333at2759"/>
<dbReference type="GO" id="GO:0004519">
    <property type="term" value="F:endonuclease activity"/>
    <property type="evidence" value="ECO:0007669"/>
    <property type="project" value="InterPro"/>
</dbReference>
<feature type="transmembrane region" description="Helical" evidence="10">
    <location>
        <begin position="225"/>
        <end position="245"/>
    </location>
</feature>
<dbReference type="InterPro" id="IPR004856">
    <property type="entry name" value="Glyco_trans_ALG6/ALG8"/>
</dbReference>
<name>A0A8S1FC68_9PELO</name>
<evidence type="ECO:0000256" key="4">
    <source>
        <dbReference type="ARBA" id="ARBA00022676"/>
    </source>
</evidence>
<comment type="subcellular location">
    <subcellularLocation>
        <location evidence="1 10">Endoplasmic reticulum membrane</location>
        <topology evidence="1 10">Multi-pass membrane protein</topology>
    </subcellularLocation>
</comment>
<dbReference type="EMBL" id="CADEPM010000013">
    <property type="protein sequence ID" value="CAB3411380.1"/>
    <property type="molecule type" value="Genomic_DNA"/>
</dbReference>
<feature type="transmembrane region" description="Helical" evidence="10">
    <location>
        <begin position="322"/>
        <end position="342"/>
    </location>
</feature>
<feature type="transmembrane region" description="Helical" evidence="10">
    <location>
        <begin position="138"/>
        <end position="160"/>
    </location>
</feature>
<keyword evidence="8 10" id="KW-1133">Transmembrane helix</keyword>
<keyword evidence="7 10" id="KW-0256">Endoplasmic reticulum</keyword>
<proteinExistence type="inferred from homology"/>
<dbReference type="Gene3D" id="3.30.2170.10">
    <property type="entry name" value="archaeoglobus fulgidus dsm 4304 superfamily"/>
    <property type="match status" value="1"/>
</dbReference>
<dbReference type="Pfam" id="PF04493">
    <property type="entry name" value="Endonuclease_5"/>
    <property type="match status" value="1"/>
</dbReference>
<dbReference type="EC" id="2.4.1.-" evidence="10"/>
<evidence type="ECO:0000256" key="10">
    <source>
        <dbReference type="RuleBase" id="RU363110"/>
    </source>
</evidence>
<keyword evidence="5 10" id="KW-0808">Transferase</keyword>
<dbReference type="GO" id="GO:0042283">
    <property type="term" value="F:dolichyl pyrophosphate Glc1Man9GlcNAc2 alpha-1,3-glucosyltransferase activity"/>
    <property type="evidence" value="ECO:0007669"/>
    <property type="project" value="TreeGrafter"/>
</dbReference>
<sequence length="751" mass="85462">MIGVILTVGTMLIGLKTILIPAYTSTDFEVHRNWMAVTRNLNLSEWYTECTSEWTLDYPPFFAYFERVLAFFADLVGLHEILEISETAVFHRNVLLFQRTSVIVTDIFYVILVCALYSIHSKKLVETIPAKMRQRARIACFILLSCIQSLILIDSIHFQYNSMLTAIFILSIYFIDQSRFLLAALTFSILVNFKHIYVYYALGFVFYYLTNYFDFTNLLDIFGKGIFLATSILVPFIASLGPFLYSGGLNSLLNIASRLFPVSRGLTHAFWAPNFWAIYNLLDLVLYRILKLLKIGNIEAPTYTSGLVQEYSHSVLPNVSPIATLALVVLFSLAVLTMIVVRMPKSATGDSPDFTLYAIFSSLVFFYFGYHVHEKAIILITVPMTILAIKDVKHLRLYIFITTISSFSLFPLLFTPFEVLLKYSIAITYLLLQLVVIKWFTRFPISTILPIHYCVYFGLLTFVEFYNTFVHKAMWGDRFEFAPLMVISVLTSFGVTVFFALLLFRNALRGLGILLTQKARCLMREELIKAGTYSVQCLEDEREFEIIAGVDISASKSNSDIVVVSFSAFSYPNIQHLASFSDTRLLHVPYIPQYLAIREAEVVAEFVKRIVDEYPQYRPDVILCDGFGEFHSRGCGMACHVGALVGIPTIGVAKNLPMASVYEFVGNENRKSADAFIQKARHILNDNKNKEKRRYVPFDLVKPGIFVSVGYGIELDLATRIVVGSLEYSTTSEPIRQADLQSREAIRKYYD</sequence>
<evidence type="ECO:0000313" key="12">
    <source>
        <dbReference type="Proteomes" id="UP000494206"/>
    </source>
</evidence>
<dbReference type="PANTHER" id="PTHR12413">
    <property type="entry name" value="DOLICHYL GLYCOSYLTRANSFERASE"/>
    <property type="match status" value="1"/>
</dbReference>
<dbReference type="InterPro" id="IPR007581">
    <property type="entry name" value="Endonuclease-V"/>
</dbReference>
<feature type="transmembrane region" description="Helical" evidence="10">
    <location>
        <begin position="397"/>
        <end position="414"/>
    </location>
</feature>
<protein>
    <recommendedName>
        <fullName evidence="10">Alpha-1,3-glucosyltransferase</fullName>
        <ecNumber evidence="10">2.4.1.-</ecNumber>
    </recommendedName>
</protein>
<organism evidence="11 12">
    <name type="scientific">Caenorhabditis bovis</name>
    <dbReference type="NCBI Taxonomy" id="2654633"/>
    <lineage>
        <taxon>Eukaryota</taxon>
        <taxon>Metazoa</taxon>
        <taxon>Ecdysozoa</taxon>
        <taxon>Nematoda</taxon>
        <taxon>Chromadorea</taxon>
        <taxon>Rhabditida</taxon>
        <taxon>Rhabditina</taxon>
        <taxon>Rhabditomorpha</taxon>
        <taxon>Rhabditoidea</taxon>
        <taxon>Rhabditidae</taxon>
        <taxon>Peloderinae</taxon>
        <taxon>Caenorhabditis</taxon>
    </lineage>
</organism>
<accession>A0A8S1FC68</accession>
<dbReference type="GO" id="GO:0006281">
    <property type="term" value="P:DNA repair"/>
    <property type="evidence" value="ECO:0007669"/>
    <property type="project" value="InterPro"/>
</dbReference>
<evidence type="ECO:0000256" key="1">
    <source>
        <dbReference type="ARBA" id="ARBA00004477"/>
    </source>
</evidence>
<keyword evidence="6 10" id="KW-0812">Transmembrane</keyword>
<evidence type="ECO:0000256" key="9">
    <source>
        <dbReference type="ARBA" id="ARBA00023136"/>
    </source>
</evidence>
<keyword evidence="9 10" id="KW-0472">Membrane</keyword>
<dbReference type="GO" id="GO:0006487">
    <property type="term" value="P:protein N-linked glycosylation"/>
    <property type="evidence" value="ECO:0007669"/>
    <property type="project" value="TreeGrafter"/>
</dbReference>
<reference evidence="11 12" key="1">
    <citation type="submission" date="2020-04" db="EMBL/GenBank/DDBJ databases">
        <authorList>
            <person name="Laetsch R D."/>
            <person name="Stevens L."/>
            <person name="Kumar S."/>
            <person name="Blaxter L. M."/>
        </authorList>
    </citation>
    <scope>NUCLEOTIDE SEQUENCE [LARGE SCALE GENOMIC DNA]</scope>
</reference>
<feature type="transmembrane region" description="Helical" evidence="10">
    <location>
        <begin position="481"/>
        <end position="504"/>
    </location>
</feature>
<comment type="similarity">
    <text evidence="3 10">Belongs to the ALG6/ALG8 glucosyltransferase family.</text>
</comment>
<dbReference type="Pfam" id="PF03155">
    <property type="entry name" value="Alg6_Alg8"/>
    <property type="match status" value="1"/>
</dbReference>
<feature type="transmembrane region" description="Helical" evidence="10">
    <location>
        <begin position="453"/>
        <end position="469"/>
    </location>
</feature>
<feature type="transmembrane region" description="Helical" evidence="10">
    <location>
        <begin position="354"/>
        <end position="370"/>
    </location>
</feature>
<comment type="pathway">
    <text evidence="2 10">Protein modification; protein glycosylation.</text>
</comment>
<evidence type="ECO:0000256" key="6">
    <source>
        <dbReference type="ARBA" id="ARBA00022692"/>
    </source>
</evidence>
<feature type="transmembrane region" description="Helical" evidence="10">
    <location>
        <begin position="96"/>
        <end position="117"/>
    </location>
</feature>
<evidence type="ECO:0000256" key="5">
    <source>
        <dbReference type="ARBA" id="ARBA00022679"/>
    </source>
</evidence>
<dbReference type="GO" id="GO:0005789">
    <property type="term" value="C:endoplasmic reticulum membrane"/>
    <property type="evidence" value="ECO:0007669"/>
    <property type="project" value="UniProtKB-SubCell"/>
</dbReference>
<comment type="caution">
    <text evidence="11">The sequence shown here is derived from an EMBL/GenBank/DDBJ whole genome shotgun (WGS) entry which is preliminary data.</text>
</comment>
<dbReference type="Proteomes" id="UP000494206">
    <property type="component" value="Unassembled WGS sequence"/>
</dbReference>
<dbReference type="AlphaFoldDB" id="A0A8S1FC68"/>
<keyword evidence="12" id="KW-1185">Reference proteome</keyword>
<keyword evidence="4 10" id="KW-0328">Glycosyltransferase</keyword>
<feature type="transmembrane region" description="Helical" evidence="10">
    <location>
        <begin position="420"/>
        <end position="441"/>
    </location>
</feature>
<evidence type="ECO:0000256" key="2">
    <source>
        <dbReference type="ARBA" id="ARBA00004922"/>
    </source>
</evidence>